<sequence>MTFSRINDERLGFRFNHIVDMQRTLEGRPWTFDRNLLILQPIDETDDPGGVNLDWCPFVVHIHDIPMNLRNEQVLTIVGNKIGQFLE</sequence>
<reference evidence="1" key="1">
    <citation type="submission" date="2020-06" db="EMBL/GenBank/DDBJ databases">
        <authorList>
            <person name="Li T."/>
            <person name="Hu X."/>
            <person name="Zhang T."/>
            <person name="Song X."/>
            <person name="Zhang H."/>
            <person name="Dai N."/>
            <person name="Sheng W."/>
            <person name="Hou X."/>
            <person name="Wei L."/>
        </authorList>
    </citation>
    <scope>NUCLEOTIDE SEQUENCE</scope>
    <source>
        <strain evidence="1">KEN1</strain>
        <tissue evidence="1">Leaf</tissue>
    </source>
</reference>
<accession>A0AAW2XYG5</accession>
<organism evidence="1">
    <name type="scientific">Sesamum latifolium</name>
    <dbReference type="NCBI Taxonomy" id="2727402"/>
    <lineage>
        <taxon>Eukaryota</taxon>
        <taxon>Viridiplantae</taxon>
        <taxon>Streptophyta</taxon>
        <taxon>Embryophyta</taxon>
        <taxon>Tracheophyta</taxon>
        <taxon>Spermatophyta</taxon>
        <taxon>Magnoliopsida</taxon>
        <taxon>eudicotyledons</taxon>
        <taxon>Gunneridae</taxon>
        <taxon>Pentapetalae</taxon>
        <taxon>asterids</taxon>
        <taxon>lamiids</taxon>
        <taxon>Lamiales</taxon>
        <taxon>Pedaliaceae</taxon>
        <taxon>Sesamum</taxon>
    </lineage>
</organism>
<name>A0AAW2XYG5_9LAMI</name>
<gene>
    <name evidence="1" type="ORF">Slati_0489000</name>
</gene>
<dbReference type="AlphaFoldDB" id="A0AAW2XYG5"/>
<dbReference type="InterPro" id="IPR040256">
    <property type="entry name" value="At4g02000-like"/>
</dbReference>
<protein>
    <recommendedName>
        <fullName evidence="2">DUF4283 domain-containing protein</fullName>
    </recommendedName>
</protein>
<evidence type="ECO:0008006" key="2">
    <source>
        <dbReference type="Google" id="ProtNLM"/>
    </source>
</evidence>
<dbReference type="EMBL" id="JACGWN010000002">
    <property type="protein sequence ID" value="KAL0458618.1"/>
    <property type="molecule type" value="Genomic_DNA"/>
</dbReference>
<feature type="non-terminal residue" evidence="1">
    <location>
        <position position="87"/>
    </location>
</feature>
<evidence type="ECO:0000313" key="1">
    <source>
        <dbReference type="EMBL" id="KAL0458618.1"/>
    </source>
</evidence>
<comment type="caution">
    <text evidence="1">The sequence shown here is derived from an EMBL/GenBank/DDBJ whole genome shotgun (WGS) entry which is preliminary data.</text>
</comment>
<dbReference type="PANTHER" id="PTHR31286">
    <property type="entry name" value="GLYCINE-RICH CELL WALL STRUCTURAL PROTEIN 1.8-LIKE"/>
    <property type="match status" value="1"/>
</dbReference>
<proteinExistence type="predicted"/>
<reference evidence="1" key="2">
    <citation type="journal article" date="2024" name="Plant">
        <title>Genomic evolution and insights into agronomic trait innovations of Sesamum species.</title>
        <authorList>
            <person name="Miao H."/>
            <person name="Wang L."/>
            <person name="Qu L."/>
            <person name="Liu H."/>
            <person name="Sun Y."/>
            <person name="Le M."/>
            <person name="Wang Q."/>
            <person name="Wei S."/>
            <person name="Zheng Y."/>
            <person name="Lin W."/>
            <person name="Duan Y."/>
            <person name="Cao H."/>
            <person name="Xiong S."/>
            <person name="Wang X."/>
            <person name="Wei L."/>
            <person name="Li C."/>
            <person name="Ma Q."/>
            <person name="Ju M."/>
            <person name="Zhao R."/>
            <person name="Li G."/>
            <person name="Mu C."/>
            <person name="Tian Q."/>
            <person name="Mei H."/>
            <person name="Zhang T."/>
            <person name="Gao T."/>
            <person name="Zhang H."/>
        </authorList>
    </citation>
    <scope>NUCLEOTIDE SEQUENCE</scope>
    <source>
        <strain evidence="1">KEN1</strain>
    </source>
</reference>
<dbReference type="PANTHER" id="PTHR31286:SF153">
    <property type="entry name" value="DUF4283 DOMAIN PROTEIN"/>
    <property type="match status" value="1"/>
</dbReference>